<evidence type="ECO:0000256" key="1">
    <source>
        <dbReference type="PROSITE-ProRule" id="PRU00453"/>
    </source>
</evidence>
<gene>
    <name evidence="4" type="ORF">B2J93_9114</name>
</gene>
<dbReference type="Pfam" id="PF04438">
    <property type="entry name" value="zf-HIT"/>
    <property type="match status" value="1"/>
</dbReference>
<feature type="region of interest" description="Disordered" evidence="2">
    <location>
        <begin position="1"/>
        <end position="55"/>
    </location>
</feature>
<sequence>MSSPSPSTEIQAQEELDMTTSPPQSTISEVDKSNSLATVGEEAPKIPEESPRQLVTPAVPKKLCSVCNQNKPKYKCSRCYLPYCSVACSTLHKATHPAEESKPAVEPKEEPEPQTQTGRKRLGTAGGAATAGLREPFAALDNSKELQSLFRQYPRLRTLLNRIDKATQQPMDTNTLQNQNGSKRKAQPWNPDRGLQKGIQVLTDLRNTGSKDGKAIREFSTVILRILSQQEGVSARDAVEQEVALENQKVVEQLLKGEL</sequence>
<feature type="region of interest" description="Disordered" evidence="2">
    <location>
        <begin position="166"/>
        <end position="194"/>
    </location>
</feature>
<evidence type="ECO:0000313" key="4">
    <source>
        <dbReference type="EMBL" id="OWO97493.1"/>
    </source>
</evidence>
<dbReference type="STRING" id="503106.A0A218YS49"/>
<keyword evidence="1" id="KW-0862">Zinc</keyword>
<dbReference type="GO" id="GO:0008270">
    <property type="term" value="F:zinc ion binding"/>
    <property type="evidence" value="ECO:0007669"/>
    <property type="project" value="UniProtKB-UniRule"/>
</dbReference>
<dbReference type="EMBL" id="MZNU01000435">
    <property type="protein sequence ID" value="OWO97493.1"/>
    <property type="molecule type" value="Genomic_DNA"/>
</dbReference>
<keyword evidence="1" id="KW-0479">Metal-binding</keyword>
<keyword evidence="5" id="KW-1185">Reference proteome</keyword>
<comment type="caution">
    <text evidence="4">The sequence shown here is derived from an EMBL/GenBank/DDBJ whole genome shotgun (WGS) entry which is preliminary data.</text>
</comment>
<dbReference type="InterPro" id="IPR013087">
    <property type="entry name" value="Znf_C2H2_type"/>
</dbReference>
<evidence type="ECO:0000313" key="5">
    <source>
        <dbReference type="Proteomes" id="UP000242519"/>
    </source>
</evidence>
<proteinExistence type="predicted"/>
<dbReference type="InParanoid" id="A0A218YS49"/>
<protein>
    <recommendedName>
        <fullName evidence="3">HIT-type domain-containing protein</fullName>
    </recommendedName>
</protein>
<keyword evidence="1" id="KW-0863">Zinc-finger</keyword>
<feature type="region of interest" description="Disordered" evidence="2">
    <location>
        <begin position="96"/>
        <end position="126"/>
    </location>
</feature>
<evidence type="ECO:0000259" key="3">
    <source>
        <dbReference type="PROSITE" id="PS51083"/>
    </source>
</evidence>
<feature type="compositionally biased region" description="Polar residues" evidence="2">
    <location>
        <begin position="18"/>
        <end position="37"/>
    </location>
</feature>
<feature type="compositionally biased region" description="Polar residues" evidence="2">
    <location>
        <begin position="166"/>
        <end position="181"/>
    </location>
</feature>
<accession>A0A218YS49</accession>
<organism evidence="4 5">
    <name type="scientific">Diplocarpon coronariae</name>
    <dbReference type="NCBI Taxonomy" id="2795749"/>
    <lineage>
        <taxon>Eukaryota</taxon>
        <taxon>Fungi</taxon>
        <taxon>Dikarya</taxon>
        <taxon>Ascomycota</taxon>
        <taxon>Pezizomycotina</taxon>
        <taxon>Leotiomycetes</taxon>
        <taxon>Helotiales</taxon>
        <taxon>Drepanopezizaceae</taxon>
        <taxon>Diplocarpon</taxon>
    </lineage>
</organism>
<dbReference type="Proteomes" id="UP000242519">
    <property type="component" value="Unassembled WGS sequence"/>
</dbReference>
<evidence type="ECO:0000256" key="2">
    <source>
        <dbReference type="SAM" id="MobiDB-lite"/>
    </source>
</evidence>
<dbReference type="AlphaFoldDB" id="A0A218YS49"/>
<dbReference type="PROSITE" id="PS00028">
    <property type="entry name" value="ZINC_FINGER_C2H2_1"/>
    <property type="match status" value="1"/>
</dbReference>
<dbReference type="PROSITE" id="PS51083">
    <property type="entry name" value="ZF_HIT"/>
    <property type="match status" value="1"/>
</dbReference>
<dbReference type="Gene3D" id="3.30.60.190">
    <property type="match status" value="1"/>
</dbReference>
<name>A0A218YS49_9HELO</name>
<feature type="compositionally biased region" description="Polar residues" evidence="2">
    <location>
        <begin position="1"/>
        <end position="11"/>
    </location>
</feature>
<dbReference type="InterPro" id="IPR007529">
    <property type="entry name" value="Znf_HIT"/>
</dbReference>
<dbReference type="OrthoDB" id="18412at2759"/>
<dbReference type="SUPFAM" id="SSF144232">
    <property type="entry name" value="HIT/MYND zinc finger-like"/>
    <property type="match status" value="1"/>
</dbReference>
<feature type="domain" description="HIT-type" evidence="3">
    <location>
        <begin position="64"/>
        <end position="98"/>
    </location>
</feature>
<feature type="compositionally biased region" description="Basic and acidic residues" evidence="2">
    <location>
        <begin position="42"/>
        <end position="51"/>
    </location>
</feature>
<feature type="compositionally biased region" description="Basic and acidic residues" evidence="2">
    <location>
        <begin position="96"/>
        <end position="111"/>
    </location>
</feature>
<dbReference type="CDD" id="cd23024">
    <property type="entry name" value="zf-HIT_ZNHIT2-3"/>
    <property type="match status" value="1"/>
</dbReference>
<reference evidence="4 5" key="1">
    <citation type="submission" date="2017-04" db="EMBL/GenBank/DDBJ databases">
        <title>Draft genome sequence of Marssonina coronaria NL1: causal agent of apple blotch.</title>
        <authorList>
            <person name="Cheng Q."/>
        </authorList>
    </citation>
    <scope>NUCLEOTIDE SEQUENCE [LARGE SCALE GENOMIC DNA]</scope>
    <source>
        <strain evidence="4 5">NL1</strain>
    </source>
</reference>